<evidence type="ECO:0000313" key="16">
    <source>
        <dbReference type="Proteomes" id="UP000261088"/>
    </source>
</evidence>
<feature type="domain" description="SF4 helicase" evidence="12">
    <location>
        <begin position="179"/>
        <end position="454"/>
    </location>
</feature>
<evidence type="ECO:0000256" key="7">
    <source>
        <dbReference type="ARBA" id="ARBA00022840"/>
    </source>
</evidence>
<dbReference type="EC" id="5.6.2.3" evidence="10"/>
<keyword evidence="6 13" id="KW-0347">Helicase</keyword>
<evidence type="ECO:0000256" key="1">
    <source>
        <dbReference type="ARBA" id="ARBA00008428"/>
    </source>
</evidence>
<comment type="caution">
    <text evidence="15">The sequence shown here is derived from an EMBL/GenBank/DDBJ whole genome shotgun (WGS) entry which is preliminary data.</text>
</comment>
<evidence type="ECO:0000313" key="14">
    <source>
        <dbReference type="EMBL" id="RGN50120.1"/>
    </source>
</evidence>
<dbReference type="PANTHER" id="PTHR30153:SF2">
    <property type="entry name" value="REPLICATIVE DNA HELICASE"/>
    <property type="match status" value="1"/>
</dbReference>
<protein>
    <recommendedName>
        <fullName evidence="10">DNA 5'-3' helicase</fullName>
        <ecNumber evidence="10">5.6.2.3</ecNumber>
    </recommendedName>
</protein>
<keyword evidence="9" id="KW-0413">Isomerase</keyword>
<dbReference type="SUPFAM" id="SSF48024">
    <property type="entry name" value="N-terminal domain of DnaB helicase"/>
    <property type="match status" value="1"/>
</dbReference>
<dbReference type="EMBL" id="QSII01000016">
    <property type="protein sequence ID" value="RHC83811.1"/>
    <property type="molecule type" value="Genomic_DNA"/>
</dbReference>
<dbReference type="InterPro" id="IPR036185">
    <property type="entry name" value="DNA_heli_DnaB-like_N_sf"/>
</dbReference>
<accession>A0A3R6DG64</accession>
<dbReference type="GeneID" id="49203569"/>
<dbReference type="RefSeq" id="WP_005635529.1">
    <property type="nucleotide sequence ID" value="NZ_BAABYG010000001.1"/>
</dbReference>
<dbReference type="OrthoDB" id="1098323at2"/>
<dbReference type="Gene3D" id="3.40.50.300">
    <property type="entry name" value="P-loop containing nucleotide triphosphate hydrolases"/>
    <property type="match status" value="1"/>
</dbReference>
<evidence type="ECO:0000256" key="6">
    <source>
        <dbReference type="ARBA" id="ARBA00022806"/>
    </source>
</evidence>
<evidence type="ECO:0000256" key="10">
    <source>
        <dbReference type="ARBA" id="ARBA00044969"/>
    </source>
</evidence>
<dbReference type="Gene3D" id="1.10.860.10">
    <property type="entry name" value="DNAb Helicase, Chain A"/>
    <property type="match status" value="1"/>
</dbReference>
<evidence type="ECO:0000256" key="2">
    <source>
        <dbReference type="ARBA" id="ARBA00022515"/>
    </source>
</evidence>
<dbReference type="Pfam" id="PF00772">
    <property type="entry name" value="DnaB"/>
    <property type="match status" value="1"/>
</dbReference>
<dbReference type="GO" id="GO:0003677">
    <property type="term" value="F:DNA binding"/>
    <property type="evidence" value="ECO:0007669"/>
    <property type="project" value="UniProtKB-KW"/>
</dbReference>
<comment type="catalytic activity">
    <reaction evidence="11">
        <text>ATP + H2O = ADP + phosphate + H(+)</text>
        <dbReference type="Rhea" id="RHEA:13065"/>
        <dbReference type="ChEBI" id="CHEBI:15377"/>
        <dbReference type="ChEBI" id="CHEBI:15378"/>
        <dbReference type="ChEBI" id="CHEBI:30616"/>
        <dbReference type="ChEBI" id="CHEBI:43474"/>
        <dbReference type="ChEBI" id="CHEBI:456216"/>
        <dbReference type="EC" id="5.6.2.3"/>
    </reaction>
</comment>
<evidence type="ECO:0000256" key="3">
    <source>
        <dbReference type="ARBA" id="ARBA00022705"/>
    </source>
</evidence>
<dbReference type="GO" id="GO:0043139">
    <property type="term" value="F:5'-3' DNA helicase activity"/>
    <property type="evidence" value="ECO:0007669"/>
    <property type="project" value="UniProtKB-EC"/>
</dbReference>
<dbReference type="SUPFAM" id="SSF52540">
    <property type="entry name" value="P-loop containing nucleoside triphosphate hydrolases"/>
    <property type="match status" value="1"/>
</dbReference>
<keyword evidence="4" id="KW-0547">Nucleotide-binding</keyword>
<comment type="similarity">
    <text evidence="1">Belongs to the helicase family. DnaB subfamily.</text>
</comment>
<keyword evidence="5" id="KW-0378">Hydrolase</keyword>
<evidence type="ECO:0000313" key="13">
    <source>
        <dbReference type="EMBL" id="GKH72641.1"/>
    </source>
</evidence>
<gene>
    <name evidence="13" type="ORF">CE91St3_25040</name>
    <name evidence="15" type="ORF">DW828_11985</name>
    <name evidence="14" type="ORF">DXB61_13480</name>
</gene>
<evidence type="ECO:0000256" key="9">
    <source>
        <dbReference type="ARBA" id="ARBA00023235"/>
    </source>
</evidence>
<dbReference type="InterPro" id="IPR027417">
    <property type="entry name" value="P-loop_NTPase"/>
</dbReference>
<dbReference type="GO" id="GO:0005524">
    <property type="term" value="F:ATP binding"/>
    <property type="evidence" value="ECO:0007669"/>
    <property type="project" value="UniProtKB-KW"/>
</dbReference>
<dbReference type="GO" id="GO:0006269">
    <property type="term" value="P:DNA replication, synthesis of primer"/>
    <property type="evidence" value="ECO:0007669"/>
    <property type="project" value="UniProtKB-KW"/>
</dbReference>
<dbReference type="PANTHER" id="PTHR30153">
    <property type="entry name" value="REPLICATIVE DNA HELICASE DNAB"/>
    <property type="match status" value="1"/>
</dbReference>
<dbReference type="GO" id="GO:1990077">
    <property type="term" value="C:primosome complex"/>
    <property type="evidence" value="ECO:0007669"/>
    <property type="project" value="UniProtKB-KW"/>
</dbReference>
<evidence type="ECO:0000313" key="17">
    <source>
        <dbReference type="Proteomes" id="UP000286260"/>
    </source>
</evidence>
<dbReference type="InterPro" id="IPR007693">
    <property type="entry name" value="DNA_helicase_DnaB-like_N"/>
</dbReference>
<dbReference type="GO" id="GO:0005829">
    <property type="term" value="C:cytosol"/>
    <property type="evidence" value="ECO:0007669"/>
    <property type="project" value="TreeGrafter"/>
</dbReference>
<name>A0A3R6DG64_9BACT</name>
<dbReference type="Pfam" id="PF03796">
    <property type="entry name" value="DnaB_C"/>
    <property type="match status" value="1"/>
</dbReference>
<dbReference type="EMBL" id="BQNZ01000002">
    <property type="protein sequence ID" value="GKH72641.1"/>
    <property type="molecule type" value="Genomic_DNA"/>
</dbReference>
<reference evidence="16 17" key="1">
    <citation type="submission" date="2018-08" db="EMBL/GenBank/DDBJ databases">
        <title>A genome reference for cultivated species of the human gut microbiota.</title>
        <authorList>
            <person name="Zou Y."/>
            <person name="Xue W."/>
            <person name="Luo G."/>
        </authorList>
    </citation>
    <scope>NUCLEOTIDE SEQUENCE [LARGE SCALE GENOMIC DNA]</scope>
    <source>
        <strain evidence="15 17">AM34-17</strain>
        <strain evidence="14 16">OM05-11AA</strain>
    </source>
</reference>
<keyword evidence="7" id="KW-0067">ATP-binding</keyword>
<dbReference type="Proteomes" id="UP000286260">
    <property type="component" value="Unassembled WGS sequence"/>
</dbReference>
<keyword evidence="8" id="KW-0238">DNA-binding</keyword>
<dbReference type="AlphaFoldDB" id="A0A3R6DG64"/>
<organism evidence="15 17">
    <name type="scientific">Parabacteroides merdae</name>
    <dbReference type="NCBI Taxonomy" id="46503"/>
    <lineage>
        <taxon>Bacteria</taxon>
        <taxon>Pseudomonadati</taxon>
        <taxon>Bacteroidota</taxon>
        <taxon>Bacteroidia</taxon>
        <taxon>Bacteroidales</taxon>
        <taxon>Tannerellaceae</taxon>
        <taxon>Parabacteroides</taxon>
    </lineage>
</organism>
<evidence type="ECO:0000256" key="4">
    <source>
        <dbReference type="ARBA" id="ARBA00022741"/>
    </source>
</evidence>
<reference evidence="13" key="2">
    <citation type="submission" date="2022-01" db="EMBL/GenBank/DDBJ databases">
        <title>Novel bile acid biosynthetic pathways are enriched in the microbiome of centenarians.</title>
        <authorList>
            <person name="Sato Y."/>
            <person name="Atarashi K."/>
            <person name="Plichta R.D."/>
            <person name="Arai Y."/>
            <person name="Sasajima S."/>
            <person name="Kearney M.S."/>
            <person name="Suda W."/>
            <person name="Takeshita K."/>
            <person name="Sasaki T."/>
            <person name="Okamoto S."/>
            <person name="Skelly N.A."/>
            <person name="Okamura Y."/>
            <person name="Vlamakis H."/>
            <person name="Li Y."/>
            <person name="Tanoue T."/>
            <person name="Takei H."/>
            <person name="Nittono H."/>
            <person name="Narushima S."/>
            <person name="Irie J."/>
            <person name="Itoh H."/>
            <person name="Moriya K."/>
            <person name="Sugiura Y."/>
            <person name="Suematsu M."/>
            <person name="Moritoki N."/>
            <person name="Shibata S."/>
            <person name="Littman R.D."/>
            <person name="Fischbach A.M."/>
            <person name="Uwamino Y."/>
            <person name="Inoue T."/>
            <person name="Honda A."/>
            <person name="Hattori M."/>
            <person name="Murai T."/>
            <person name="Xavier J.R."/>
            <person name="Hirose N."/>
            <person name="Honda K."/>
        </authorList>
    </citation>
    <scope>NUCLEOTIDE SEQUENCE</scope>
    <source>
        <strain evidence="13">CE91-St3</strain>
    </source>
</reference>
<sequence length="455" mass="51044">MGLNAVQSYPAERVLVAALLGRPASFHELGGRVTEEMFTEPGLRLVFRAFAELASRGERIDMATVEAEMFRLDHRLYGELNGVSFLSAMLQAVRNDSHIHEYVRLVQREWMLRGCVASLNKRGLEAQQPDVDVMKLLAGVTDDMDGLREHASGGVDVRMAAEVAREVLARSFRNQEAREKGEHIQVRTGFDELDDLTGGLYRGELAVLSGRPSMGKTAVALHMALQAARAGRNTLYFSIEMSEEEVTERILSMLSGVEAGKIRFKGTNREERALLEKAAAELAGLPLRIVYCGSLAIDEIRAVLMTRKARRELDIFFIDYLNLIHIPYTRGSRNETTDLALGDVVRKVKLMAVELDVPAVLLAQMNRDSDRRLAPYLPILSDLRNSGAIEQVADQVIFVYRAEKYGILYDKDTKEDLRGVGYLLVAKNRNGATGRARFRYNVSMTRFLSYENRLL</sequence>
<dbReference type="Proteomes" id="UP001055114">
    <property type="component" value="Unassembled WGS sequence"/>
</dbReference>
<dbReference type="Proteomes" id="UP000261088">
    <property type="component" value="Unassembled WGS sequence"/>
</dbReference>
<keyword evidence="2" id="KW-0639">Primosome</keyword>
<evidence type="ECO:0000256" key="11">
    <source>
        <dbReference type="ARBA" id="ARBA00048954"/>
    </source>
</evidence>
<evidence type="ECO:0000256" key="5">
    <source>
        <dbReference type="ARBA" id="ARBA00022801"/>
    </source>
</evidence>
<dbReference type="InterPro" id="IPR007694">
    <property type="entry name" value="DNA_helicase_DnaB-like_C"/>
</dbReference>
<evidence type="ECO:0000259" key="12">
    <source>
        <dbReference type="PROSITE" id="PS51199"/>
    </source>
</evidence>
<dbReference type="EMBL" id="QSUP01000018">
    <property type="protein sequence ID" value="RGN50120.1"/>
    <property type="molecule type" value="Genomic_DNA"/>
</dbReference>
<evidence type="ECO:0000313" key="15">
    <source>
        <dbReference type="EMBL" id="RHC83811.1"/>
    </source>
</evidence>
<dbReference type="GO" id="GO:0016787">
    <property type="term" value="F:hydrolase activity"/>
    <property type="evidence" value="ECO:0007669"/>
    <property type="project" value="UniProtKB-KW"/>
</dbReference>
<dbReference type="PROSITE" id="PS51199">
    <property type="entry name" value="SF4_HELICASE"/>
    <property type="match status" value="1"/>
</dbReference>
<dbReference type="InterPro" id="IPR016136">
    <property type="entry name" value="DNA_helicase_N/primase_C"/>
</dbReference>
<proteinExistence type="inferred from homology"/>
<evidence type="ECO:0000256" key="8">
    <source>
        <dbReference type="ARBA" id="ARBA00023125"/>
    </source>
</evidence>
<keyword evidence="3" id="KW-0235">DNA replication</keyword>